<evidence type="ECO:0000313" key="2">
    <source>
        <dbReference type="EMBL" id="SFO60617.1"/>
    </source>
</evidence>
<accession>A0A1I5IJ63</accession>
<dbReference type="GO" id="GO:0046872">
    <property type="term" value="F:metal ion binding"/>
    <property type="evidence" value="ECO:0007669"/>
    <property type="project" value="InterPro"/>
</dbReference>
<dbReference type="InterPro" id="IPR036163">
    <property type="entry name" value="HMA_dom_sf"/>
</dbReference>
<proteinExistence type="predicted"/>
<dbReference type="Gene3D" id="3.30.70.100">
    <property type="match status" value="1"/>
</dbReference>
<evidence type="ECO:0000313" key="3">
    <source>
        <dbReference type="Proteomes" id="UP000183642"/>
    </source>
</evidence>
<evidence type="ECO:0000259" key="1">
    <source>
        <dbReference type="Pfam" id="PF00403"/>
    </source>
</evidence>
<reference evidence="3" key="1">
    <citation type="submission" date="2016-10" db="EMBL/GenBank/DDBJ databases">
        <authorList>
            <person name="Varghese N."/>
            <person name="Submissions S."/>
        </authorList>
    </citation>
    <scope>NUCLEOTIDE SEQUENCE [LARGE SCALE GENOMIC DNA]</scope>
    <source>
        <strain evidence="3">DSM 43161</strain>
    </source>
</reference>
<dbReference type="SUPFAM" id="SSF55008">
    <property type="entry name" value="HMA, heavy metal-associated domain"/>
    <property type="match status" value="1"/>
</dbReference>
<dbReference type="InterPro" id="IPR006121">
    <property type="entry name" value="HMA_dom"/>
</dbReference>
<dbReference type="Proteomes" id="UP000183642">
    <property type="component" value="Unassembled WGS sequence"/>
</dbReference>
<keyword evidence="3" id="KW-1185">Reference proteome</keyword>
<organism evidence="2 3">
    <name type="scientific">Geodermatophilus obscurus</name>
    <dbReference type="NCBI Taxonomy" id="1861"/>
    <lineage>
        <taxon>Bacteria</taxon>
        <taxon>Bacillati</taxon>
        <taxon>Actinomycetota</taxon>
        <taxon>Actinomycetes</taxon>
        <taxon>Geodermatophilales</taxon>
        <taxon>Geodermatophilaceae</taxon>
        <taxon>Geodermatophilus</taxon>
    </lineage>
</organism>
<gene>
    <name evidence="2" type="ORF">SAMN05660359_04657</name>
</gene>
<protein>
    <submittedName>
        <fullName evidence="2">Heavy-metal-associated domain-containing protein</fullName>
    </submittedName>
</protein>
<dbReference type="Pfam" id="PF00403">
    <property type="entry name" value="HMA"/>
    <property type="match status" value="1"/>
</dbReference>
<dbReference type="EMBL" id="FOWE01000015">
    <property type="protein sequence ID" value="SFO60617.1"/>
    <property type="molecule type" value="Genomic_DNA"/>
</dbReference>
<dbReference type="RefSeq" id="WP_348271800.1">
    <property type="nucleotide sequence ID" value="NZ_FOWE01000015.1"/>
</dbReference>
<feature type="domain" description="HMA" evidence="1">
    <location>
        <begin position="6"/>
        <end position="51"/>
    </location>
</feature>
<sequence length="75" mass="7825">MPEVRLSVGSMRCRQCVREVTGWLRDVVGVETITADAKTGTVVLGGTMTVADVLAVFVGSDYAPQVVDAAPVTAT</sequence>
<dbReference type="AlphaFoldDB" id="A0A1I5IJ63"/>
<name>A0A1I5IJ63_9ACTN</name>